<keyword evidence="2" id="KW-1185">Reference proteome</keyword>
<proteinExistence type="predicted"/>
<evidence type="ECO:0000313" key="1">
    <source>
        <dbReference type="Ensembl" id="ENSMFAP00000058798.1"/>
    </source>
</evidence>
<dbReference type="Proteomes" id="UP000233100">
    <property type="component" value="Chromosome X"/>
</dbReference>
<sequence>CWKYDLGVLGPQSYICCITLCIVFKNNSRVHVHNEQVCYICIQVPCWCAAPINLSAPINSFFTSI</sequence>
<dbReference type="AlphaFoldDB" id="A0A7N9D6B0"/>
<reference evidence="1" key="2">
    <citation type="submission" date="2025-08" db="UniProtKB">
        <authorList>
            <consortium name="Ensembl"/>
        </authorList>
    </citation>
    <scope>IDENTIFICATION</scope>
</reference>
<accession>A0A7N9D6B0</accession>
<dbReference type="Ensembl" id="ENSMFAT00000088292.1">
    <property type="protein sequence ID" value="ENSMFAP00000058798.1"/>
    <property type="gene ID" value="ENSMFAG00000053041.1"/>
</dbReference>
<reference evidence="1" key="3">
    <citation type="submission" date="2025-09" db="UniProtKB">
        <authorList>
            <consortium name="Ensembl"/>
        </authorList>
    </citation>
    <scope>IDENTIFICATION</scope>
</reference>
<reference evidence="1 2" key="1">
    <citation type="submission" date="2013-03" db="EMBL/GenBank/DDBJ databases">
        <authorList>
            <person name="Warren W."/>
            <person name="Wilson R.K."/>
        </authorList>
    </citation>
    <scope>NUCLEOTIDE SEQUENCE</scope>
</reference>
<name>A0A7N9D6B0_MACFA</name>
<organism evidence="1 2">
    <name type="scientific">Macaca fascicularis</name>
    <name type="common">Crab-eating macaque</name>
    <name type="synonym">Cynomolgus monkey</name>
    <dbReference type="NCBI Taxonomy" id="9541"/>
    <lineage>
        <taxon>Eukaryota</taxon>
        <taxon>Metazoa</taxon>
        <taxon>Chordata</taxon>
        <taxon>Craniata</taxon>
        <taxon>Vertebrata</taxon>
        <taxon>Euteleostomi</taxon>
        <taxon>Mammalia</taxon>
        <taxon>Eutheria</taxon>
        <taxon>Euarchontoglires</taxon>
        <taxon>Primates</taxon>
        <taxon>Haplorrhini</taxon>
        <taxon>Catarrhini</taxon>
        <taxon>Cercopithecidae</taxon>
        <taxon>Cercopithecinae</taxon>
        <taxon>Macaca</taxon>
    </lineage>
</organism>
<dbReference type="GeneTree" id="ENSGT01150000287521"/>
<protein>
    <submittedName>
        <fullName evidence="1">Uncharacterized protein</fullName>
    </submittedName>
</protein>
<evidence type="ECO:0000313" key="2">
    <source>
        <dbReference type="Proteomes" id="UP000233100"/>
    </source>
</evidence>